<organism evidence="11 12">
    <name type="scientific">Corynebacterium phoceense</name>
    <dbReference type="NCBI Taxonomy" id="1686286"/>
    <lineage>
        <taxon>Bacteria</taxon>
        <taxon>Bacillati</taxon>
        <taxon>Actinomycetota</taxon>
        <taxon>Actinomycetes</taxon>
        <taxon>Mycobacteriales</taxon>
        <taxon>Corynebacteriaceae</taxon>
        <taxon>Corynebacterium</taxon>
    </lineage>
</organism>
<accession>A0A540R8Z8</accession>
<keyword evidence="1" id="KW-1003">Cell membrane</keyword>
<feature type="chain" id="PRO_5039532064" description="Lipoprotein LpqB" evidence="7">
    <location>
        <begin position="31"/>
        <end position="582"/>
    </location>
</feature>
<proteinExistence type="inferred from homology"/>
<reference evidence="11 12" key="1">
    <citation type="submission" date="2019-06" db="EMBL/GenBank/DDBJ databases">
        <title>Draft genome of C. phoceense Strain 272.</title>
        <authorList>
            <person name="Pacheco L.G.C."/>
            <person name="Barberis C.M."/>
            <person name="Almuzara M.N."/>
            <person name="Traglia G.M."/>
            <person name="Santos C.S."/>
            <person name="Rocha D.J.P.G."/>
            <person name="Aguiar E.R.G.R."/>
            <person name="Vay C.A."/>
        </authorList>
    </citation>
    <scope>NUCLEOTIDE SEQUENCE [LARGE SCALE GENOMIC DNA]</scope>
    <source>
        <strain evidence="11 12">272</strain>
    </source>
</reference>
<dbReference type="Pfam" id="PF25976">
    <property type="entry name" value="LpqB_N"/>
    <property type="match status" value="1"/>
</dbReference>
<dbReference type="Proteomes" id="UP000318080">
    <property type="component" value="Unassembled WGS sequence"/>
</dbReference>
<evidence type="ECO:0000259" key="10">
    <source>
        <dbReference type="Pfam" id="PF25976"/>
    </source>
</evidence>
<evidence type="ECO:0000259" key="9">
    <source>
        <dbReference type="Pfam" id="PF10647"/>
    </source>
</evidence>
<gene>
    <name evidence="6 11" type="primary">lpqB</name>
    <name evidence="11" type="ORF">EJK80_03545</name>
</gene>
<feature type="domain" description="Lipoprotein LpqB C-terminal" evidence="9">
    <location>
        <begin position="326"/>
        <end position="580"/>
    </location>
</feature>
<feature type="domain" description="GerMN" evidence="8">
    <location>
        <begin position="189"/>
        <end position="293"/>
    </location>
</feature>
<dbReference type="SUPFAM" id="SSF69304">
    <property type="entry name" value="Tricorn protease N-terminal domain"/>
    <property type="match status" value="1"/>
</dbReference>
<dbReference type="RefSeq" id="WP_141628632.1">
    <property type="nucleotide sequence ID" value="NZ_VHIR01000003.1"/>
</dbReference>
<dbReference type="Pfam" id="PF10646">
    <property type="entry name" value="Germane"/>
    <property type="match status" value="1"/>
</dbReference>
<name>A0A540R8Z8_9CORY</name>
<dbReference type="HAMAP" id="MF_01373">
    <property type="entry name" value="LpqB_lipoprot"/>
    <property type="match status" value="1"/>
</dbReference>
<sequence>MIVFPNPRHRTSLYRPARTVLAVASVVALAGCSTLPSNTAPQVLRSFAPQQEAVPVVGPQPDQEPDLLLRDFYRASAIPSGDYAAARAFLTDDATQSWDPRGSVLLVDAIDLNSASAAAEADTEERAFAVRGNVIGSLEDGGAYRAENGAYEATVKMKMVDGQWRISDLPAGVVIERNELRNQYQPESLYFFDRDQRSLISDRRWVFSGSDALDSQLITLLMQGPSATLAPAVTTLTGNDAAFAGIEDGAYRFTGLSGLDEEERVHFAAELVWTLSNAGVAGPYKVIADGAALVPGMDEMTTDDFAEYNPRAAATEASNLYALNGGNVLSVTGTIATPVGGLMGRSGRLESAEISTEGTVAAVTQLGDGKSQLLMGDLDGTPQRSVEADTISRPSFENSGEAAWAVVDGKRVSRFVQSSATGRIVETEVDTSALDDIDGEISVLRLSTSGARVALIIGGKIYTGVTVREDGGAHRIANVTEIASELRGMALSLDWQPDGSLVVGTSSPDTPVWRVEQDGSAVSTLPSGNITAPVVSVAATQTTIFATDAHATLQVSAEDSTSAFWREVPGLQGMRSAPIVAK</sequence>
<dbReference type="AlphaFoldDB" id="A0A540R8Z8"/>
<dbReference type="InterPro" id="IPR023959">
    <property type="entry name" value="LpqB"/>
</dbReference>
<comment type="caution">
    <text evidence="11">The sequence shown here is derived from an EMBL/GenBank/DDBJ whole genome shotgun (WGS) entry which is preliminary data.</text>
</comment>
<keyword evidence="4" id="KW-0564">Palmitate</keyword>
<dbReference type="InterPro" id="IPR018910">
    <property type="entry name" value="LpqB_C"/>
</dbReference>
<dbReference type="InterPro" id="IPR059026">
    <property type="entry name" value="LpqB_N"/>
</dbReference>
<protein>
    <recommendedName>
        <fullName evidence="6">Lipoprotein LpqB</fullName>
    </recommendedName>
</protein>
<comment type="similarity">
    <text evidence="6">Belongs to the LpqB lipoprotein family.</text>
</comment>
<evidence type="ECO:0000256" key="3">
    <source>
        <dbReference type="ARBA" id="ARBA00023136"/>
    </source>
</evidence>
<dbReference type="Pfam" id="PF10647">
    <property type="entry name" value="Gmad1"/>
    <property type="match status" value="1"/>
</dbReference>
<evidence type="ECO:0000256" key="1">
    <source>
        <dbReference type="ARBA" id="ARBA00022475"/>
    </source>
</evidence>
<dbReference type="InterPro" id="IPR019606">
    <property type="entry name" value="GerMN"/>
</dbReference>
<dbReference type="GO" id="GO:0005886">
    <property type="term" value="C:plasma membrane"/>
    <property type="evidence" value="ECO:0007669"/>
    <property type="project" value="UniProtKB-SubCell"/>
</dbReference>
<evidence type="ECO:0000259" key="8">
    <source>
        <dbReference type="Pfam" id="PF10646"/>
    </source>
</evidence>
<evidence type="ECO:0000256" key="5">
    <source>
        <dbReference type="ARBA" id="ARBA00023288"/>
    </source>
</evidence>
<keyword evidence="2 7" id="KW-0732">Signal</keyword>
<keyword evidence="5" id="KW-0449">Lipoprotein</keyword>
<dbReference type="NCBIfam" id="NF010141">
    <property type="entry name" value="PRK13616.1"/>
    <property type="match status" value="1"/>
</dbReference>
<comment type="subcellular location">
    <subcellularLocation>
        <location evidence="6">Cell membrane</location>
        <topology evidence="6">Lipid-anchor</topology>
    </subcellularLocation>
</comment>
<evidence type="ECO:0000256" key="6">
    <source>
        <dbReference type="HAMAP-Rule" id="MF_01373"/>
    </source>
</evidence>
<evidence type="ECO:0000256" key="2">
    <source>
        <dbReference type="ARBA" id="ARBA00022729"/>
    </source>
</evidence>
<keyword evidence="3" id="KW-0472">Membrane</keyword>
<evidence type="ECO:0000313" key="11">
    <source>
        <dbReference type="EMBL" id="TQE44216.1"/>
    </source>
</evidence>
<dbReference type="STRING" id="1686286.GCA_900092335_00915"/>
<evidence type="ECO:0000256" key="4">
    <source>
        <dbReference type="ARBA" id="ARBA00023139"/>
    </source>
</evidence>
<keyword evidence="12" id="KW-1185">Reference proteome</keyword>
<dbReference type="EMBL" id="VHIR01000003">
    <property type="protein sequence ID" value="TQE44216.1"/>
    <property type="molecule type" value="Genomic_DNA"/>
</dbReference>
<evidence type="ECO:0000313" key="12">
    <source>
        <dbReference type="Proteomes" id="UP000318080"/>
    </source>
</evidence>
<feature type="domain" description="Lipoprotein LpqB N-terminal" evidence="10">
    <location>
        <begin position="58"/>
        <end position="180"/>
    </location>
</feature>
<evidence type="ECO:0000256" key="7">
    <source>
        <dbReference type="SAM" id="SignalP"/>
    </source>
</evidence>
<feature type="signal peptide" evidence="7">
    <location>
        <begin position="1"/>
        <end position="30"/>
    </location>
</feature>